<evidence type="ECO:0000313" key="6">
    <source>
        <dbReference type="Proteomes" id="UP001501705"/>
    </source>
</evidence>
<protein>
    <submittedName>
        <fullName evidence="5">Helix-turn-helix domain-containing protein</fullName>
    </submittedName>
</protein>
<comment type="caution">
    <text evidence="5">The sequence shown here is derived from an EMBL/GenBank/DDBJ whole genome shotgun (WGS) entry which is preliminary data.</text>
</comment>
<proteinExistence type="predicted"/>
<evidence type="ECO:0000259" key="4">
    <source>
        <dbReference type="PROSITE" id="PS51118"/>
    </source>
</evidence>
<keyword evidence="1" id="KW-0805">Transcription regulation</keyword>
<dbReference type="RefSeq" id="WP_344233334.1">
    <property type="nucleotide sequence ID" value="NZ_BAAAPH010000006.1"/>
</dbReference>
<dbReference type="Proteomes" id="UP001501705">
    <property type="component" value="Unassembled WGS sequence"/>
</dbReference>
<evidence type="ECO:0000256" key="2">
    <source>
        <dbReference type="ARBA" id="ARBA00023125"/>
    </source>
</evidence>
<feature type="domain" description="HTH hxlR-type" evidence="4">
    <location>
        <begin position="23"/>
        <end position="121"/>
    </location>
</feature>
<dbReference type="InterPro" id="IPR011991">
    <property type="entry name" value="ArsR-like_HTH"/>
</dbReference>
<dbReference type="InterPro" id="IPR036390">
    <property type="entry name" value="WH_DNA-bd_sf"/>
</dbReference>
<sequence>MKEGSQLTADSADDPCDVFNSDCPGREVLNHLTSRWASLILVALRNGPLRFHELRGIVGGISEKMLSQNLRTLVRDGLLSREVLPSVPPSVRYDLTPLGADAVVPLIAMVKWVRTNTPTVLAAQQNHDHTTITRRT</sequence>
<dbReference type="InterPro" id="IPR002577">
    <property type="entry name" value="HTH_HxlR"/>
</dbReference>
<dbReference type="Pfam" id="PF01638">
    <property type="entry name" value="HxlR"/>
    <property type="match status" value="1"/>
</dbReference>
<accession>A0ABN2CV93</accession>
<evidence type="ECO:0000256" key="1">
    <source>
        <dbReference type="ARBA" id="ARBA00023015"/>
    </source>
</evidence>
<keyword evidence="6" id="KW-1185">Reference proteome</keyword>
<dbReference type="CDD" id="cd00090">
    <property type="entry name" value="HTH_ARSR"/>
    <property type="match status" value="1"/>
</dbReference>
<dbReference type="Gene3D" id="1.10.10.10">
    <property type="entry name" value="Winged helix-like DNA-binding domain superfamily/Winged helix DNA-binding domain"/>
    <property type="match status" value="1"/>
</dbReference>
<keyword evidence="3" id="KW-0804">Transcription</keyword>
<dbReference type="PANTHER" id="PTHR33204">
    <property type="entry name" value="TRANSCRIPTIONAL REGULATOR, MARR FAMILY"/>
    <property type="match status" value="1"/>
</dbReference>
<evidence type="ECO:0000256" key="3">
    <source>
        <dbReference type="ARBA" id="ARBA00023163"/>
    </source>
</evidence>
<evidence type="ECO:0000313" key="5">
    <source>
        <dbReference type="EMBL" id="GAA1565102.1"/>
    </source>
</evidence>
<dbReference type="EMBL" id="BAAAPH010000006">
    <property type="protein sequence ID" value="GAA1565102.1"/>
    <property type="molecule type" value="Genomic_DNA"/>
</dbReference>
<dbReference type="InterPro" id="IPR036388">
    <property type="entry name" value="WH-like_DNA-bd_sf"/>
</dbReference>
<organism evidence="5 6">
    <name type="scientific">Kribbella hippodromi</name>
    <dbReference type="NCBI Taxonomy" id="434347"/>
    <lineage>
        <taxon>Bacteria</taxon>
        <taxon>Bacillati</taxon>
        <taxon>Actinomycetota</taxon>
        <taxon>Actinomycetes</taxon>
        <taxon>Propionibacteriales</taxon>
        <taxon>Kribbellaceae</taxon>
        <taxon>Kribbella</taxon>
    </lineage>
</organism>
<keyword evidence="2" id="KW-0238">DNA-binding</keyword>
<name>A0ABN2CV93_9ACTN</name>
<gene>
    <name evidence="5" type="ORF">GCM10009804_22270</name>
</gene>
<dbReference type="PROSITE" id="PS51118">
    <property type="entry name" value="HTH_HXLR"/>
    <property type="match status" value="1"/>
</dbReference>
<dbReference type="SUPFAM" id="SSF46785">
    <property type="entry name" value="Winged helix' DNA-binding domain"/>
    <property type="match status" value="1"/>
</dbReference>
<reference evidence="5 6" key="1">
    <citation type="journal article" date="2019" name="Int. J. Syst. Evol. Microbiol.">
        <title>The Global Catalogue of Microorganisms (GCM) 10K type strain sequencing project: providing services to taxonomists for standard genome sequencing and annotation.</title>
        <authorList>
            <consortium name="The Broad Institute Genomics Platform"/>
            <consortium name="The Broad Institute Genome Sequencing Center for Infectious Disease"/>
            <person name="Wu L."/>
            <person name="Ma J."/>
        </authorList>
    </citation>
    <scope>NUCLEOTIDE SEQUENCE [LARGE SCALE GENOMIC DNA]</scope>
    <source>
        <strain evidence="5 6">JCM 15572</strain>
    </source>
</reference>
<dbReference type="PANTHER" id="PTHR33204:SF37">
    <property type="entry name" value="HTH-TYPE TRANSCRIPTIONAL REGULATOR YODB"/>
    <property type="match status" value="1"/>
</dbReference>